<evidence type="ECO:0000313" key="1">
    <source>
        <dbReference type="EMBL" id="EQB39567.1"/>
    </source>
</evidence>
<reference evidence="1 2" key="1">
    <citation type="submission" date="2013-07" db="EMBL/GenBank/DDBJ databases">
        <title>Sulfurimonas hongkongensis AST-10 Genome Sequencing.</title>
        <authorList>
            <person name="Cai L."/>
            <person name="Zhang T."/>
        </authorList>
    </citation>
    <scope>NUCLEOTIDE SEQUENCE [LARGE SCALE GENOMIC DNA]</scope>
    <source>
        <strain evidence="1 2">AST-10</strain>
    </source>
</reference>
<accession>T0JRS6</accession>
<keyword evidence="2" id="KW-1185">Reference proteome</keyword>
<evidence type="ECO:0000313" key="2">
    <source>
        <dbReference type="Proteomes" id="UP000015520"/>
    </source>
</evidence>
<comment type="caution">
    <text evidence="1">The sequence shown here is derived from an EMBL/GenBank/DDBJ whole genome shotgun (WGS) entry which is preliminary data.</text>
</comment>
<dbReference type="EMBL" id="AUPZ01000007">
    <property type="protein sequence ID" value="EQB39567.1"/>
    <property type="molecule type" value="Genomic_DNA"/>
</dbReference>
<dbReference type="AlphaFoldDB" id="T0JRS6"/>
<organism evidence="1 2">
    <name type="scientific">Sulfurimonas hongkongensis</name>
    <dbReference type="NCBI Taxonomy" id="1172190"/>
    <lineage>
        <taxon>Bacteria</taxon>
        <taxon>Pseudomonadati</taxon>
        <taxon>Campylobacterota</taxon>
        <taxon>Epsilonproteobacteria</taxon>
        <taxon>Campylobacterales</taxon>
        <taxon>Sulfurimonadaceae</taxon>
        <taxon>Sulfurimonas</taxon>
    </lineage>
</organism>
<protein>
    <submittedName>
        <fullName evidence="1">Uncharacterized protein</fullName>
    </submittedName>
</protein>
<dbReference type="Proteomes" id="UP000015520">
    <property type="component" value="Unassembled WGS sequence"/>
</dbReference>
<dbReference type="STRING" id="1172190.M947_06130"/>
<proteinExistence type="predicted"/>
<sequence length="43" mass="4658">MTEVGLMRLRVKPTMTVFWSGNDGSWVDEIAGQARSNGSASSQ</sequence>
<name>T0JRS6_9BACT</name>
<gene>
    <name evidence="1" type="ORF">M947_06130</name>
</gene>